<evidence type="ECO:0000313" key="2">
    <source>
        <dbReference type="EMBL" id="MCR2806630.1"/>
    </source>
</evidence>
<gene>
    <name evidence="2" type="ORF">NQZ67_22360</name>
</gene>
<reference evidence="2" key="1">
    <citation type="submission" date="2022-08" db="EMBL/GenBank/DDBJ databases">
        <title>The genomic sequence of strain Paenibacillus sp. SCIV0701.</title>
        <authorList>
            <person name="Zhao H."/>
        </authorList>
    </citation>
    <scope>NUCLEOTIDE SEQUENCE</scope>
    <source>
        <strain evidence="2">SCIV0701</strain>
    </source>
</reference>
<dbReference type="EMBL" id="JANIPJ010000018">
    <property type="protein sequence ID" value="MCR2806630.1"/>
    <property type="molecule type" value="Genomic_DNA"/>
</dbReference>
<keyword evidence="3" id="KW-1185">Reference proteome</keyword>
<accession>A0A9X2SB42</accession>
<feature type="transmembrane region" description="Helical" evidence="1">
    <location>
        <begin position="30"/>
        <end position="48"/>
    </location>
</feature>
<dbReference type="Proteomes" id="UP001141950">
    <property type="component" value="Unassembled WGS sequence"/>
</dbReference>
<dbReference type="AlphaFoldDB" id="A0A9X2SB42"/>
<sequence>MNSIWELIIPVLIIAFCCALMAARRDRSPLLWFGLGLCLNVIALAIIGGTPFRDGSRRDYFGAKKGSNAGSGDNLDKS</sequence>
<organism evidence="2 3">
    <name type="scientific">Paenibacillus soyae</name>
    <dbReference type="NCBI Taxonomy" id="2969249"/>
    <lineage>
        <taxon>Bacteria</taxon>
        <taxon>Bacillati</taxon>
        <taxon>Bacillota</taxon>
        <taxon>Bacilli</taxon>
        <taxon>Bacillales</taxon>
        <taxon>Paenibacillaceae</taxon>
        <taxon>Paenibacillus</taxon>
    </lineage>
</organism>
<keyword evidence="1" id="KW-1133">Transmembrane helix</keyword>
<feature type="transmembrane region" description="Helical" evidence="1">
    <location>
        <begin position="7"/>
        <end position="24"/>
    </location>
</feature>
<evidence type="ECO:0000256" key="1">
    <source>
        <dbReference type="SAM" id="Phobius"/>
    </source>
</evidence>
<proteinExistence type="predicted"/>
<dbReference type="RefSeq" id="WP_257450267.1">
    <property type="nucleotide sequence ID" value="NZ_JANIPJ010000018.1"/>
</dbReference>
<keyword evidence="1" id="KW-0812">Transmembrane</keyword>
<evidence type="ECO:0000313" key="3">
    <source>
        <dbReference type="Proteomes" id="UP001141950"/>
    </source>
</evidence>
<name>A0A9X2SB42_9BACL</name>
<protein>
    <submittedName>
        <fullName evidence="2">Uncharacterized protein</fullName>
    </submittedName>
</protein>
<comment type="caution">
    <text evidence="2">The sequence shown here is derived from an EMBL/GenBank/DDBJ whole genome shotgun (WGS) entry which is preliminary data.</text>
</comment>
<keyword evidence="1" id="KW-0472">Membrane</keyword>